<sequence>MESCYEDSSKCRSCERSGCFCMEGYSRINGVCRPESECPNRQCPFNEVYLDCGTSCQDNCDPTQSCTTECVRGCFCQNGYARINGKCTPRKECPVECPDNEHYESCGNTCSEKCDKDVSKSKCPPICIAGCYCDKGYARIDGKCEPRSMCRKCNLNEQYLTCGNACQDLCDPSAVTCSNECVEGCFCQNGYSRVNGVCVPRSKCFNCASGEEYTVCSNSCLERCDRKTIACPLNCEEGCFCAPGYSRINGQCVPDKFCPTCGANEEYQTCGNGCIEQCGNPICPVEIGCTSGCFCKPGYKRVGKSCVPQSKCPPECQGPNEVYLTCGNNCTKLCPDPNRLCTLECYNGCFCAEGYSRADYNSPCIPTKECPAPCSGQNEKFYECGSPCFENCPHSKKGYYRAHYDGLCIPESKCPAPPVCTGPNEEVRDCSSPCDDDCPGANNECVFDCQVGCYCKPGFKRITKDGECVPEYQCNAKCSKANEEFTTCGSSCREKCPYPGALCSTKCLTGCYCKEGYSRINGECVPTEQCPEVCTGPNEIYSQCGNRCKEKCKKGYCPGGCEKGCFCEPGFSRIDGTCVPTEQCEPKCSDPNEEYTKCGNVCFEQCNSGACPEICQTGCFCKSGYKRDGSGGKCIPEKQCTPVCTKPNEEYTDCGNPCSEGCPYPTRACPAVCYTGCYCKAGYSRIKGKCVPTSKCPNLCRNPFEVFSECGNHCSEKCNSEGCPTVCEVGCFCEPGYSRYKNSCIPTQKCPPQCSDPNEEYTKCGNSCKEKCNSGICPAICRTGCFCKEGYSRQDGVCIPTNKLSFLE</sequence>
<keyword evidence="5" id="KW-1185">Reference proteome</keyword>
<dbReference type="VEuPathDB" id="VectorBase:PPAPM1_001301"/>
<feature type="domain" description="TIL" evidence="3">
    <location>
        <begin position="153"/>
        <end position="204"/>
    </location>
</feature>
<evidence type="ECO:0000313" key="5">
    <source>
        <dbReference type="Proteomes" id="UP000092462"/>
    </source>
</evidence>
<dbReference type="InterPro" id="IPR051368">
    <property type="entry name" value="SerProtInhib-TIL_Domain"/>
</dbReference>
<feature type="domain" description="TIL" evidence="3">
    <location>
        <begin position="480"/>
        <end position="530"/>
    </location>
</feature>
<dbReference type="VEuPathDB" id="VectorBase:PPAI000274"/>
<dbReference type="InterPro" id="IPR036084">
    <property type="entry name" value="Ser_inhib-like_sf"/>
</dbReference>
<dbReference type="CDD" id="cd19941">
    <property type="entry name" value="TIL"/>
    <property type="match status" value="12"/>
</dbReference>
<accession>A0A1B0CYV2</accession>
<evidence type="ECO:0000313" key="4">
    <source>
        <dbReference type="EnsemblMetazoa" id="PPAI000274-PA"/>
    </source>
</evidence>
<evidence type="ECO:0000256" key="2">
    <source>
        <dbReference type="ARBA" id="ARBA00023157"/>
    </source>
</evidence>
<reference evidence="4" key="1">
    <citation type="submission" date="2022-08" db="UniProtKB">
        <authorList>
            <consortium name="EnsemblMetazoa"/>
        </authorList>
    </citation>
    <scope>IDENTIFICATION</scope>
    <source>
        <strain evidence="4">Israel</strain>
    </source>
</reference>
<name>A0A1B0CYV2_PHLPP</name>
<dbReference type="Proteomes" id="UP000092462">
    <property type="component" value="Unassembled WGS sequence"/>
</dbReference>
<dbReference type="InterPro" id="IPR002919">
    <property type="entry name" value="TIL_dom"/>
</dbReference>
<evidence type="ECO:0000259" key="3">
    <source>
        <dbReference type="Pfam" id="PF01826"/>
    </source>
</evidence>
<dbReference type="Gene3D" id="2.10.25.10">
    <property type="entry name" value="Laminin"/>
    <property type="match status" value="13"/>
</dbReference>
<feature type="domain" description="TIL" evidence="3">
    <location>
        <begin position="536"/>
        <end position="584"/>
    </location>
</feature>
<dbReference type="AlphaFoldDB" id="A0A1B0CYV2"/>
<dbReference type="Pfam" id="PF01826">
    <property type="entry name" value="TIL"/>
    <property type="match status" value="12"/>
</dbReference>
<organism evidence="4 5">
    <name type="scientific">Phlebotomus papatasi</name>
    <name type="common">Sandfly</name>
    <dbReference type="NCBI Taxonomy" id="29031"/>
    <lineage>
        <taxon>Eukaryota</taxon>
        <taxon>Metazoa</taxon>
        <taxon>Ecdysozoa</taxon>
        <taxon>Arthropoda</taxon>
        <taxon>Hexapoda</taxon>
        <taxon>Insecta</taxon>
        <taxon>Pterygota</taxon>
        <taxon>Neoptera</taxon>
        <taxon>Endopterygota</taxon>
        <taxon>Diptera</taxon>
        <taxon>Nematocera</taxon>
        <taxon>Psychodoidea</taxon>
        <taxon>Psychodidae</taxon>
        <taxon>Phlebotomus</taxon>
        <taxon>Phlebotomus</taxon>
    </lineage>
</organism>
<dbReference type="PANTHER" id="PTHR23259">
    <property type="entry name" value="RIDDLE"/>
    <property type="match status" value="1"/>
</dbReference>
<keyword evidence="1" id="KW-0646">Protease inhibitor</keyword>
<feature type="domain" description="TIL" evidence="3">
    <location>
        <begin position="422"/>
        <end position="474"/>
    </location>
</feature>
<dbReference type="EMBL" id="AJVK01020418">
    <property type="status" value="NOT_ANNOTATED_CDS"/>
    <property type="molecule type" value="Genomic_DNA"/>
</dbReference>
<dbReference type="GO" id="GO:0030414">
    <property type="term" value="F:peptidase inhibitor activity"/>
    <property type="evidence" value="ECO:0007669"/>
    <property type="project" value="UniProtKB-KW"/>
</dbReference>
<feature type="domain" description="TIL" evidence="3">
    <location>
        <begin position="590"/>
        <end position="640"/>
    </location>
</feature>
<feature type="domain" description="TIL" evidence="3">
    <location>
        <begin position="43"/>
        <end position="93"/>
    </location>
</feature>
<keyword evidence="2" id="KW-1015">Disulfide bond</keyword>
<protein>
    <recommendedName>
        <fullName evidence="3">TIL domain-containing protein</fullName>
    </recommendedName>
</protein>
<evidence type="ECO:0000256" key="1">
    <source>
        <dbReference type="ARBA" id="ARBA00022690"/>
    </source>
</evidence>
<feature type="domain" description="TIL" evidence="3">
    <location>
        <begin position="756"/>
        <end position="802"/>
    </location>
</feature>
<feature type="domain" description="TIL" evidence="3">
    <location>
        <begin position="97"/>
        <end position="150"/>
    </location>
</feature>
<dbReference type="EnsemblMetazoa" id="PPAI000274-RA">
    <property type="protein sequence ID" value="PPAI000274-PA"/>
    <property type="gene ID" value="PPAI000274"/>
</dbReference>
<feature type="domain" description="TIL" evidence="3">
    <location>
        <begin position="261"/>
        <end position="312"/>
    </location>
</feature>
<dbReference type="PANTHER" id="PTHR23259:SF70">
    <property type="entry name" value="ACCESSORY GLAND PROTEIN ACP62F-RELATED"/>
    <property type="match status" value="1"/>
</dbReference>
<feature type="domain" description="TIL" evidence="3">
    <location>
        <begin position="646"/>
        <end position="696"/>
    </location>
</feature>
<feature type="domain" description="TIL" evidence="3">
    <location>
        <begin position="318"/>
        <end position="370"/>
    </location>
</feature>
<proteinExistence type="predicted"/>
<dbReference type="SUPFAM" id="SSF57567">
    <property type="entry name" value="Serine protease inhibitors"/>
    <property type="match status" value="13"/>
</dbReference>
<feature type="domain" description="TIL" evidence="3">
    <location>
        <begin position="207"/>
        <end position="258"/>
    </location>
</feature>